<comment type="caution">
    <text evidence="1">The sequence shown here is derived from an EMBL/GenBank/DDBJ whole genome shotgun (WGS) entry which is preliminary data.</text>
</comment>
<dbReference type="RefSeq" id="WP_178931202.1">
    <property type="nucleotide sequence ID" value="NZ_JACBAZ010000001.1"/>
</dbReference>
<dbReference type="AlphaFoldDB" id="A0A851GFX4"/>
<dbReference type="EMBL" id="JACBAZ010000001">
    <property type="protein sequence ID" value="NWK54691.1"/>
    <property type="molecule type" value="Genomic_DNA"/>
</dbReference>
<accession>A0A851GFX4</accession>
<evidence type="ECO:0000313" key="1">
    <source>
        <dbReference type="EMBL" id="NWK54691.1"/>
    </source>
</evidence>
<gene>
    <name evidence="1" type="ORF">HW115_03650</name>
</gene>
<keyword evidence="2" id="KW-1185">Reference proteome</keyword>
<organism evidence="1 2">
    <name type="scientific">Oceaniferula marina</name>
    <dbReference type="NCBI Taxonomy" id="2748318"/>
    <lineage>
        <taxon>Bacteria</taxon>
        <taxon>Pseudomonadati</taxon>
        <taxon>Verrucomicrobiota</taxon>
        <taxon>Verrucomicrobiia</taxon>
        <taxon>Verrucomicrobiales</taxon>
        <taxon>Verrucomicrobiaceae</taxon>
        <taxon>Oceaniferula</taxon>
    </lineage>
</organism>
<protein>
    <submittedName>
        <fullName evidence="1">Uncharacterized protein</fullName>
    </submittedName>
</protein>
<proteinExistence type="predicted"/>
<sequence length="96" mass="11193">MAIPLKTSQVICFYDIQYRWIKRSTERGVEVRVELCEHPQGQMLITQCPRVFRDSMVEDIIEQGRDLGWQPEEKKAAMLTRLTKRGLVVIEDAADQ</sequence>
<dbReference type="Proteomes" id="UP000557872">
    <property type="component" value="Unassembled WGS sequence"/>
</dbReference>
<name>A0A851GFX4_9BACT</name>
<reference evidence="1 2" key="1">
    <citation type="submission" date="2020-07" db="EMBL/GenBank/DDBJ databases">
        <title>Roseicoccus Jingziensis gen. nov., sp. nov., isolated from coastal seawater.</title>
        <authorList>
            <person name="Feng X."/>
        </authorList>
    </citation>
    <scope>NUCLEOTIDE SEQUENCE [LARGE SCALE GENOMIC DNA]</scope>
    <source>
        <strain evidence="1 2">N1E253</strain>
    </source>
</reference>
<evidence type="ECO:0000313" key="2">
    <source>
        <dbReference type="Proteomes" id="UP000557872"/>
    </source>
</evidence>